<evidence type="ECO:0000313" key="3">
    <source>
        <dbReference type="Proteomes" id="UP001163266"/>
    </source>
</evidence>
<dbReference type="Proteomes" id="UP001163266">
    <property type="component" value="Chromosome"/>
</dbReference>
<dbReference type="InterPro" id="IPR036663">
    <property type="entry name" value="Fumarylacetoacetase_C_sf"/>
</dbReference>
<protein>
    <submittedName>
        <fullName evidence="2">Fumarylacetoacetate hydrolase family protein</fullName>
    </submittedName>
</protein>
<keyword evidence="3" id="KW-1185">Reference proteome</keyword>
<organism evidence="2 3">
    <name type="scientific">Caldimonas aquatica</name>
    <dbReference type="NCBI Taxonomy" id="376175"/>
    <lineage>
        <taxon>Bacteria</taxon>
        <taxon>Pseudomonadati</taxon>
        <taxon>Pseudomonadota</taxon>
        <taxon>Betaproteobacteria</taxon>
        <taxon>Burkholderiales</taxon>
        <taxon>Sphaerotilaceae</taxon>
        <taxon>Caldimonas</taxon>
    </lineage>
</organism>
<proteinExistence type="predicted"/>
<dbReference type="InterPro" id="IPR041072">
    <property type="entry name" value="FAA_hydro_N"/>
</dbReference>
<dbReference type="PANTHER" id="PTHR43211:SF1">
    <property type="entry name" value="BLL6422 PROTEIN"/>
    <property type="match status" value="1"/>
</dbReference>
<sequence>MKLATYQDGSRDGHLVVVSRDLSMAHYATGIATRLQQVLDDWNFLSPQLQDLYDQLNQGRARHAFPFDPALAMAPLPRASRYVAADQEGKGLRLHERAPDGLLGVADEAAVPHGFDGADFGARLVVVTADIAAGASAETGLEGVRLLGLACELAVVDRDAMRRPWTTSFAPVLCTPDEAGTGWAAGRLQAQVQVQVNGRKFGLADAGRDTRACAGVWLRELARHRQVHAGTLVAGPVLTPTDGSLGYASLHDRREAEKADQGEPRTPWLQRGDHVRVEAKAPEGAPLFGAATVTLA</sequence>
<dbReference type="RefSeq" id="WP_264892398.1">
    <property type="nucleotide sequence ID" value="NZ_CP110257.1"/>
</dbReference>
<evidence type="ECO:0000259" key="1">
    <source>
        <dbReference type="Pfam" id="PF18288"/>
    </source>
</evidence>
<gene>
    <name evidence="2" type="ORF">OMP39_14055</name>
</gene>
<dbReference type="GO" id="GO:0016787">
    <property type="term" value="F:hydrolase activity"/>
    <property type="evidence" value="ECO:0007669"/>
    <property type="project" value="UniProtKB-KW"/>
</dbReference>
<dbReference type="PANTHER" id="PTHR43211">
    <property type="entry name" value="FUMARYLACETOACETATE HYDROLASE"/>
    <property type="match status" value="1"/>
</dbReference>
<feature type="domain" description="Fumarylacetoacetase N-terminal" evidence="1">
    <location>
        <begin position="1"/>
        <end position="78"/>
    </location>
</feature>
<accession>A0ABY6MRX6</accession>
<dbReference type="SUPFAM" id="SSF56529">
    <property type="entry name" value="FAH"/>
    <property type="match status" value="1"/>
</dbReference>
<reference evidence="2" key="1">
    <citation type="submission" date="2022-10" db="EMBL/GenBank/DDBJ databases">
        <title>Complete genome sequence of Schlegelella aquatica LMG 23380.</title>
        <authorList>
            <person name="Musilova J."/>
            <person name="Kourilova X."/>
            <person name="Bezdicek M."/>
            <person name="Hermankova K."/>
            <person name="Obruca S."/>
            <person name="Sedlar K."/>
        </authorList>
    </citation>
    <scope>NUCLEOTIDE SEQUENCE</scope>
    <source>
        <strain evidence="2">LMG 23380</strain>
    </source>
</reference>
<keyword evidence="2" id="KW-0378">Hydrolase</keyword>
<evidence type="ECO:0000313" key="2">
    <source>
        <dbReference type="EMBL" id="UZD54766.1"/>
    </source>
</evidence>
<dbReference type="EMBL" id="CP110257">
    <property type="protein sequence ID" value="UZD54766.1"/>
    <property type="molecule type" value="Genomic_DNA"/>
</dbReference>
<dbReference type="Pfam" id="PF18288">
    <property type="entry name" value="FAA_hydro_N_2"/>
    <property type="match status" value="1"/>
</dbReference>
<dbReference type="Gene3D" id="3.90.850.10">
    <property type="entry name" value="Fumarylacetoacetase-like, C-terminal domain"/>
    <property type="match status" value="1"/>
</dbReference>
<name>A0ABY6MRX6_9BURK</name>